<dbReference type="InterPro" id="IPR052788">
    <property type="entry name" value="RING-type_E3_ligase_ATL"/>
</dbReference>
<evidence type="ECO:0000256" key="2">
    <source>
        <dbReference type="ARBA" id="ARBA00022771"/>
    </source>
</evidence>
<evidence type="ECO:0000313" key="7">
    <source>
        <dbReference type="EMBL" id="CAD6258686.1"/>
    </source>
</evidence>
<dbReference type="Proteomes" id="UP000604825">
    <property type="component" value="Unassembled WGS sequence"/>
</dbReference>
<dbReference type="SUPFAM" id="SSF57850">
    <property type="entry name" value="RING/U-box"/>
    <property type="match status" value="1"/>
</dbReference>
<feature type="transmembrane region" description="Helical" evidence="5">
    <location>
        <begin position="12"/>
        <end position="38"/>
    </location>
</feature>
<dbReference type="PANTHER" id="PTHR45798">
    <property type="entry name" value="RING-H2 FINGER PROTEIN ATL61-RELATED-RELATED"/>
    <property type="match status" value="1"/>
</dbReference>
<evidence type="ECO:0000259" key="6">
    <source>
        <dbReference type="PROSITE" id="PS50089"/>
    </source>
</evidence>
<keyword evidence="5" id="KW-0472">Membrane</keyword>
<evidence type="ECO:0000256" key="4">
    <source>
        <dbReference type="PROSITE-ProRule" id="PRU00175"/>
    </source>
</evidence>
<name>A0A811QRJ2_9POAL</name>
<dbReference type="Pfam" id="PF13639">
    <property type="entry name" value="zf-RING_2"/>
    <property type="match status" value="1"/>
</dbReference>
<evidence type="ECO:0000256" key="1">
    <source>
        <dbReference type="ARBA" id="ARBA00022723"/>
    </source>
</evidence>
<evidence type="ECO:0000256" key="3">
    <source>
        <dbReference type="ARBA" id="ARBA00022833"/>
    </source>
</evidence>
<dbReference type="InterPro" id="IPR001841">
    <property type="entry name" value="Znf_RING"/>
</dbReference>
<protein>
    <recommendedName>
        <fullName evidence="6">RING-type domain-containing protein</fullName>
    </recommendedName>
</protein>
<dbReference type="AlphaFoldDB" id="A0A811QRJ2"/>
<dbReference type="SMART" id="SM00184">
    <property type="entry name" value="RING"/>
    <property type="match status" value="1"/>
</dbReference>
<proteinExistence type="predicted"/>
<dbReference type="PANTHER" id="PTHR45798:SF92">
    <property type="entry name" value="RING-TYPE DOMAIN-CONTAINING PROTEIN"/>
    <property type="match status" value="1"/>
</dbReference>
<keyword evidence="8" id="KW-1185">Reference proteome</keyword>
<organism evidence="7 8">
    <name type="scientific">Miscanthus lutarioriparius</name>
    <dbReference type="NCBI Taxonomy" id="422564"/>
    <lineage>
        <taxon>Eukaryota</taxon>
        <taxon>Viridiplantae</taxon>
        <taxon>Streptophyta</taxon>
        <taxon>Embryophyta</taxon>
        <taxon>Tracheophyta</taxon>
        <taxon>Spermatophyta</taxon>
        <taxon>Magnoliopsida</taxon>
        <taxon>Liliopsida</taxon>
        <taxon>Poales</taxon>
        <taxon>Poaceae</taxon>
        <taxon>PACMAD clade</taxon>
        <taxon>Panicoideae</taxon>
        <taxon>Andropogonodae</taxon>
        <taxon>Andropogoneae</taxon>
        <taxon>Saccharinae</taxon>
        <taxon>Miscanthus</taxon>
    </lineage>
</organism>
<evidence type="ECO:0000256" key="5">
    <source>
        <dbReference type="SAM" id="Phobius"/>
    </source>
</evidence>
<keyword evidence="1" id="KW-0479">Metal-binding</keyword>
<accession>A0A811QRJ2</accession>
<keyword evidence="5" id="KW-1133">Transmembrane helix</keyword>
<keyword evidence="3" id="KW-0862">Zinc</keyword>
<evidence type="ECO:0000313" key="8">
    <source>
        <dbReference type="Proteomes" id="UP000604825"/>
    </source>
</evidence>
<reference evidence="7" key="1">
    <citation type="submission" date="2020-10" db="EMBL/GenBank/DDBJ databases">
        <authorList>
            <person name="Han B."/>
            <person name="Lu T."/>
            <person name="Zhao Q."/>
            <person name="Huang X."/>
            <person name="Zhao Y."/>
        </authorList>
    </citation>
    <scope>NUCLEOTIDE SEQUENCE</scope>
</reference>
<keyword evidence="2 4" id="KW-0863">Zinc-finger</keyword>
<gene>
    <name evidence="7" type="ORF">NCGR_LOCUS42154</name>
</gene>
<dbReference type="GO" id="GO:0008270">
    <property type="term" value="F:zinc ion binding"/>
    <property type="evidence" value="ECO:0007669"/>
    <property type="project" value="UniProtKB-KW"/>
</dbReference>
<dbReference type="Gene3D" id="3.30.40.10">
    <property type="entry name" value="Zinc/RING finger domain, C3HC4 (zinc finger)"/>
    <property type="match status" value="1"/>
</dbReference>
<dbReference type="PROSITE" id="PS50089">
    <property type="entry name" value="ZF_RING_2"/>
    <property type="match status" value="1"/>
</dbReference>
<comment type="caution">
    <text evidence="7">The sequence shown here is derived from an EMBL/GenBank/DDBJ whole genome shotgun (WGS) entry which is preliminary data.</text>
</comment>
<dbReference type="EMBL" id="CAJGYO010000010">
    <property type="protein sequence ID" value="CAD6258686.1"/>
    <property type="molecule type" value="Genomic_DNA"/>
</dbReference>
<feature type="domain" description="RING-type" evidence="6">
    <location>
        <begin position="85"/>
        <end position="127"/>
    </location>
</feature>
<dbReference type="InterPro" id="IPR013083">
    <property type="entry name" value="Znf_RING/FYVE/PHD"/>
</dbReference>
<keyword evidence="5" id="KW-0812">Transmembrane</keyword>
<sequence length="149" mass="16139">MMGWDELGHWITWGLVIFLALVAVAVLINVVCQAMYAFGRSLRGGTKMPALSLEEVLERIPDVPYQELPGGAGGAAADDDDRETCVICVAPYEPGETFGVLPGCRHVFHKLCVAKWLRQNSTCPLCRAAFTVTDDARQGNAVSAVENMV</sequence>
<dbReference type="OrthoDB" id="681941at2759"/>